<dbReference type="SUPFAM" id="SSF54909">
    <property type="entry name" value="Dimeric alpha+beta barrel"/>
    <property type="match status" value="1"/>
</dbReference>
<dbReference type="EMBL" id="CAACVJ010000170">
    <property type="protein sequence ID" value="VEP14262.1"/>
    <property type="molecule type" value="Genomic_DNA"/>
</dbReference>
<dbReference type="AlphaFoldDB" id="A0A563VS94"/>
<sequence length="101" mass="11029">MQTLELVTFQSAVGTSDEAMIEEALKVTPIIAAMPGFINRHFAKGEGGEWIDAVIWDSRENAQAAAKAFMDIPEAEPFFSLMNQETINLCHATIQTSETPG</sequence>
<gene>
    <name evidence="1" type="ORF">H1P_2510007</name>
</gene>
<evidence type="ECO:0008006" key="3">
    <source>
        <dbReference type="Google" id="ProtNLM"/>
    </source>
</evidence>
<proteinExistence type="predicted"/>
<organism evidence="1 2">
    <name type="scientific">Hyella patelloides LEGE 07179</name>
    <dbReference type="NCBI Taxonomy" id="945734"/>
    <lineage>
        <taxon>Bacteria</taxon>
        <taxon>Bacillati</taxon>
        <taxon>Cyanobacteriota</taxon>
        <taxon>Cyanophyceae</taxon>
        <taxon>Pleurocapsales</taxon>
        <taxon>Hyellaceae</taxon>
        <taxon>Hyella</taxon>
    </lineage>
</organism>
<evidence type="ECO:0000313" key="1">
    <source>
        <dbReference type="EMBL" id="VEP14262.1"/>
    </source>
</evidence>
<evidence type="ECO:0000313" key="2">
    <source>
        <dbReference type="Proteomes" id="UP000320055"/>
    </source>
</evidence>
<keyword evidence="2" id="KW-1185">Reference proteome</keyword>
<name>A0A563VS94_9CYAN</name>
<reference evidence="1 2" key="1">
    <citation type="submission" date="2019-01" db="EMBL/GenBank/DDBJ databases">
        <authorList>
            <person name="Brito A."/>
        </authorList>
    </citation>
    <scope>NUCLEOTIDE SEQUENCE [LARGE SCALE GENOMIC DNA]</scope>
    <source>
        <strain evidence="1">1</strain>
    </source>
</reference>
<dbReference type="Proteomes" id="UP000320055">
    <property type="component" value="Unassembled WGS sequence"/>
</dbReference>
<protein>
    <recommendedName>
        <fullName evidence="3">ABM domain-containing protein</fullName>
    </recommendedName>
</protein>
<accession>A0A563VS94</accession>
<dbReference type="InterPro" id="IPR011008">
    <property type="entry name" value="Dimeric_a/b-barrel"/>
</dbReference>